<dbReference type="InterPro" id="IPR058792">
    <property type="entry name" value="Beta-barrel_RND_2"/>
</dbReference>
<accession>A0A7M1B7V0</accession>
<dbReference type="EMBL" id="CP041406">
    <property type="protein sequence ID" value="QOP45735.1"/>
    <property type="molecule type" value="Genomic_DNA"/>
</dbReference>
<evidence type="ECO:0000313" key="5">
    <source>
        <dbReference type="Proteomes" id="UP000593580"/>
    </source>
</evidence>
<dbReference type="Gene3D" id="2.40.50.100">
    <property type="match status" value="1"/>
</dbReference>
<dbReference type="SUPFAM" id="SSF111369">
    <property type="entry name" value="HlyD-like secretion proteins"/>
    <property type="match status" value="1"/>
</dbReference>
<dbReference type="KEGG" id="spal:FM071_05325"/>
<evidence type="ECO:0000259" key="3">
    <source>
        <dbReference type="Pfam" id="PF25973"/>
    </source>
</evidence>
<dbReference type="Pfam" id="PF25973">
    <property type="entry name" value="BSH_CzcB"/>
    <property type="match status" value="1"/>
</dbReference>
<feature type="domain" description="CusB-like beta-barrel" evidence="2">
    <location>
        <begin position="193"/>
        <end position="263"/>
    </location>
</feature>
<dbReference type="PANTHER" id="PTHR30469:SF15">
    <property type="entry name" value="HLYD FAMILY OF SECRETION PROTEINS"/>
    <property type="match status" value="1"/>
</dbReference>
<dbReference type="AlphaFoldDB" id="A0A7M1B7V0"/>
<protein>
    <submittedName>
        <fullName evidence="4">Efflux RND transporter periplasmic adaptor subunit</fullName>
    </submittedName>
</protein>
<keyword evidence="5" id="KW-1185">Reference proteome</keyword>
<gene>
    <name evidence="4" type="ORF">FM071_05325</name>
</gene>
<feature type="coiled-coil region" evidence="1">
    <location>
        <begin position="84"/>
        <end position="137"/>
    </location>
</feature>
<sequence>MRFLVLISFLVFSLYARELVLTGTVISNNKKMIPARYMGYVKKINFEVGDSVEREDTLFELESAEFDIMETQANLALEQTNLMLDVYKTRLNVFKKRKERLKRKKKLIPAFDFRANMEDLNENIDDISGSIEAAKVLVEQASEKSKQFATIAGYLKIKAPNDGVVVERRIQVGDMVAPGMLTMIIVDMKHLEIEAEVAESDLKYVRRHKVVDVTIPSLNYKASGYIKAIVPSANPMAHTFKIRVHFEKTNDRIFPGMYAKVYIDLTNEMKETNN</sequence>
<dbReference type="InterPro" id="IPR058647">
    <property type="entry name" value="BSH_CzcB-like"/>
</dbReference>
<dbReference type="PANTHER" id="PTHR30469">
    <property type="entry name" value="MULTIDRUG RESISTANCE PROTEIN MDTA"/>
    <property type="match status" value="1"/>
</dbReference>
<dbReference type="GO" id="GO:0015562">
    <property type="term" value="F:efflux transmembrane transporter activity"/>
    <property type="evidence" value="ECO:0007669"/>
    <property type="project" value="TreeGrafter"/>
</dbReference>
<name>A0A7M1B7V0_9BACT</name>
<dbReference type="Gene3D" id="2.40.30.170">
    <property type="match status" value="1"/>
</dbReference>
<dbReference type="GO" id="GO:1990281">
    <property type="term" value="C:efflux pump complex"/>
    <property type="evidence" value="ECO:0007669"/>
    <property type="project" value="TreeGrafter"/>
</dbReference>
<dbReference type="RefSeq" id="WP_193109626.1">
    <property type="nucleotide sequence ID" value="NZ_CP041406.1"/>
</dbReference>
<evidence type="ECO:0000259" key="2">
    <source>
        <dbReference type="Pfam" id="PF25954"/>
    </source>
</evidence>
<evidence type="ECO:0000313" key="4">
    <source>
        <dbReference type="EMBL" id="QOP45735.1"/>
    </source>
</evidence>
<reference evidence="4 5" key="1">
    <citation type="submission" date="2019-07" db="EMBL/GenBank/DDBJ databases">
        <title>Sulfurimonas paralvinellae sp. nov., a novel mesophilic, hydrogen- and sulfur-oxidizing chemolithoautotroph within the Epsilonproteo- bacteria isolated from a deep-sea hydrothermal vent polychaete nest, reclassification of Thiomicrospira denitrificans as Sulfurimonas denitrificans comb. nov. and emended description of the genus Sulfurimonas.</title>
        <authorList>
            <person name="Wang S."/>
            <person name="Jiang L."/>
            <person name="Shao Z."/>
        </authorList>
    </citation>
    <scope>NUCLEOTIDE SEQUENCE [LARGE SCALE GENOMIC DNA]</scope>
    <source>
        <strain evidence="4 5">GO25</strain>
    </source>
</reference>
<proteinExistence type="predicted"/>
<dbReference type="Proteomes" id="UP000593580">
    <property type="component" value="Chromosome"/>
</dbReference>
<organism evidence="4 5">
    <name type="scientific">Sulfurimonas paralvinellae</name>
    <dbReference type="NCBI Taxonomy" id="317658"/>
    <lineage>
        <taxon>Bacteria</taxon>
        <taxon>Pseudomonadati</taxon>
        <taxon>Campylobacterota</taxon>
        <taxon>Epsilonproteobacteria</taxon>
        <taxon>Campylobacterales</taxon>
        <taxon>Sulfurimonadaceae</taxon>
        <taxon>Sulfurimonas</taxon>
    </lineage>
</organism>
<keyword evidence="1" id="KW-0175">Coiled coil</keyword>
<dbReference type="Pfam" id="PF25954">
    <property type="entry name" value="Beta-barrel_RND_2"/>
    <property type="match status" value="1"/>
</dbReference>
<evidence type="ECO:0000256" key="1">
    <source>
        <dbReference type="SAM" id="Coils"/>
    </source>
</evidence>
<feature type="domain" description="CzcB-like barrel-sandwich hybrid" evidence="3">
    <location>
        <begin position="33"/>
        <end position="178"/>
    </location>
</feature>